<sequence length="115" mass="12422">MPVQARHGCSATTAFENSLDLLVGVWIKSSLPSSSRNSEPAFATVFYPDARSCRALFVEGARSATGRFSDTTRALATSNQWVRLLLMPPDVPCLVPLRQLGHILPNFGATSESEA</sequence>
<dbReference type="AlphaFoldDB" id="A0A2R6W2Q2"/>
<proteinExistence type="predicted"/>
<organism evidence="1 2">
    <name type="scientific">Marchantia polymorpha</name>
    <name type="common">Common liverwort</name>
    <name type="synonym">Marchantia aquatica</name>
    <dbReference type="NCBI Taxonomy" id="3197"/>
    <lineage>
        <taxon>Eukaryota</taxon>
        <taxon>Viridiplantae</taxon>
        <taxon>Streptophyta</taxon>
        <taxon>Embryophyta</taxon>
        <taxon>Marchantiophyta</taxon>
        <taxon>Marchantiopsida</taxon>
        <taxon>Marchantiidae</taxon>
        <taxon>Marchantiales</taxon>
        <taxon>Marchantiaceae</taxon>
        <taxon>Marchantia</taxon>
    </lineage>
</organism>
<name>A0A2R6W2Q2_MARPO</name>
<evidence type="ECO:0000313" key="2">
    <source>
        <dbReference type="Proteomes" id="UP000244005"/>
    </source>
</evidence>
<dbReference type="Gramene" id="Mp6g06770.1">
    <property type="protein sequence ID" value="Mp6g06770.1.cds1"/>
    <property type="gene ID" value="Mp6g06770"/>
</dbReference>
<dbReference type="EMBL" id="KZ772843">
    <property type="protein sequence ID" value="PTQ28119.1"/>
    <property type="molecule type" value="Genomic_DNA"/>
</dbReference>
<evidence type="ECO:0000313" key="1">
    <source>
        <dbReference type="EMBL" id="PTQ28119.1"/>
    </source>
</evidence>
<gene>
    <name evidence="1" type="ORF">MARPO_0173s0022</name>
</gene>
<keyword evidence="2" id="KW-1185">Reference proteome</keyword>
<accession>A0A2R6W2Q2</accession>
<dbReference type="Proteomes" id="UP000244005">
    <property type="component" value="Unassembled WGS sequence"/>
</dbReference>
<reference evidence="2" key="1">
    <citation type="journal article" date="2017" name="Cell">
        <title>Insights into land plant evolution garnered from the Marchantia polymorpha genome.</title>
        <authorList>
            <person name="Bowman J.L."/>
            <person name="Kohchi T."/>
            <person name="Yamato K.T."/>
            <person name="Jenkins J."/>
            <person name="Shu S."/>
            <person name="Ishizaki K."/>
            <person name="Yamaoka S."/>
            <person name="Nishihama R."/>
            <person name="Nakamura Y."/>
            <person name="Berger F."/>
            <person name="Adam C."/>
            <person name="Aki S.S."/>
            <person name="Althoff F."/>
            <person name="Araki T."/>
            <person name="Arteaga-Vazquez M.A."/>
            <person name="Balasubrmanian S."/>
            <person name="Barry K."/>
            <person name="Bauer D."/>
            <person name="Boehm C.R."/>
            <person name="Briginshaw L."/>
            <person name="Caballero-Perez J."/>
            <person name="Catarino B."/>
            <person name="Chen F."/>
            <person name="Chiyoda S."/>
            <person name="Chovatia M."/>
            <person name="Davies K.M."/>
            <person name="Delmans M."/>
            <person name="Demura T."/>
            <person name="Dierschke T."/>
            <person name="Dolan L."/>
            <person name="Dorantes-Acosta A.E."/>
            <person name="Eklund D.M."/>
            <person name="Florent S.N."/>
            <person name="Flores-Sandoval E."/>
            <person name="Fujiyama A."/>
            <person name="Fukuzawa H."/>
            <person name="Galik B."/>
            <person name="Grimanelli D."/>
            <person name="Grimwood J."/>
            <person name="Grossniklaus U."/>
            <person name="Hamada T."/>
            <person name="Haseloff J."/>
            <person name="Hetherington A.J."/>
            <person name="Higo A."/>
            <person name="Hirakawa Y."/>
            <person name="Hundley H.N."/>
            <person name="Ikeda Y."/>
            <person name="Inoue K."/>
            <person name="Inoue S.I."/>
            <person name="Ishida S."/>
            <person name="Jia Q."/>
            <person name="Kakita M."/>
            <person name="Kanazawa T."/>
            <person name="Kawai Y."/>
            <person name="Kawashima T."/>
            <person name="Kennedy M."/>
            <person name="Kinose K."/>
            <person name="Kinoshita T."/>
            <person name="Kohara Y."/>
            <person name="Koide E."/>
            <person name="Komatsu K."/>
            <person name="Kopischke S."/>
            <person name="Kubo M."/>
            <person name="Kyozuka J."/>
            <person name="Lagercrantz U."/>
            <person name="Lin S.S."/>
            <person name="Lindquist E."/>
            <person name="Lipzen A.M."/>
            <person name="Lu C.W."/>
            <person name="De Luna E."/>
            <person name="Martienssen R.A."/>
            <person name="Minamino N."/>
            <person name="Mizutani M."/>
            <person name="Mizutani M."/>
            <person name="Mochizuki N."/>
            <person name="Monte I."/>
            <person name="Mosher R."/>
            <person name="Nagasaki H."/>
            <person name="Nakagami H."/>
            <person name="Naramoto S."/>
            <person name="Nishitani K."/>
            <person name="Ohtani M."/>
            <person name="Okamoto T."/>
            <person name="Okumura M."/>
            <person name="Phillips J."/>
            <person name="Pollak B."/>
            <person name="Reinders A."/>
            <person name="Rovekamp M."/>
            <person name="Sano R."/>
            <person name="Sawa S."/>
            <person name="Schmid M.W."/>
            <person name="Shirakawa M."/>
            <person name="Solano R."/>
            <person name="Spunde A."/>
            <person name="Suetsugu N."/>
            <person name="Sugano S."/>
            <person name="Sugiyama A."/>
            <person name="Sun R."/>
            <person name="Suzuki Y."/>
            <person name="Takenaka M."/>
            <person name="Takezawa D."/>
            <person name="Tomogane H."/>
            <person name="Tsuzuki M."/>
            <person name="Ueda T."/>
            <person name="Umeda M."/>
            <person name="Ward J.M."/>
            <person name="Watanabe Y."/>
            <person name="Yazaki K."/>
            <person name="Yokoyama R."/>
            <person name="Yoshitake Y."/>
            <person name="Yotsui I."/>
            <person name="Zachgo S."/>
            <person name="Schmutz J."/>
        </authorList>
    </citation>
    <scope>NUCLEOTIDE SEQUENCE [LARGE SCALE GENOMIC DNA]</scope>
    <source>
        <strain evidence="2">Tak-1</strain>
    </source>
</reference>
<protein>
    <submittedName>
        <fullName evidence="1">Uncharacterized protein</fullName>
    </submittedName>
</protein>